<evidence type="ECO:0000256" key="6">
    <source>
        <dbReference type="SAM" id="Phobius"/>
    </source>
</evidence>
<dbReference type="CDD" id="cd16914">
    <property type="entry name" value="EcfT"/>
    <property type="match status" value="1"/>
</dbReference>
<evidence type="ECO:0000256" key="1">
    <source>
        <dbReference type="ARBA" id="ARBA00004651"/>
    </source>
</evidence>
<reference evidence="7 8" key="1">
    <citation type="submission" date="2014-09" db="EMBL/GenBank/DDBJ databases">
        <title>Draft genome sequence of an obligately methylotrophic methanogen, Methanococcoides methylutens, isolated from marine sediment.</title>
        <authorList>
            <person name="Guan Y."/>
            <person name="Ngugi D.K."/>
            <person name="Blom J."/>
            <person name="Ali S."/>
            <person name="Ferry J.G."/>
            <person name="Stingl U."/>
        </authorList>
    </citation>
    <scope>NUCLEOTIDE SEQUENCE [LARGE SCALE GENOMIC DNA]</scope>
    <source>
        <strain evidence="7 8">DSM 2657</strain>
    </source>
</reference>
<dbReference type="RefSeq" id="WP_048195971.1">
    <property type="nucleotide sequence ID" value="NZ_CAAGSM010000004.1"/>
</dbReference>
<protein>
    <submittedName>
        <fullName evidence="7">Cobalt ABC transporter permease</fullName>
    </submittedName>
</protein>
<gene>
    <name evidence="7" type="ORF">LI82_12270</name>
</gene>
<dbReference type="InterPro" id="IPR052770">
    <property type="entry name" value="Cobalt_transport_CbiQ"/>
</dbReference>
<comment type="caution">
    <text evidence="7">The sequence shown here is derived from an EMBL/GenBank/DDBJ whole genome shotgun (WGS) entry which is preliminary data.</text>
</comment>
<keyword evidence="4 6" id="KW-1133">Transmembrane helix</keyword>
<accession>A0A099SZY1</accession>
<dbReference type="GO" id="GO:0006824">
    <property type="term" value="P:cobalt ion transport"/>
    <property type="evidence" value="ECO:0007669"/>
    <property type="project" value="InterPro"/>
</dbReference>
<dbReference type="NCBIfam" id="TIGR02454">
    <property type="entry name" value="ECF_T_CbiQ"/>
    <property type="match status" value="1"/>
</dbReference>
<evidence type="ECO:0000313" key="8">
    <source>
        <dbReference type="Proteomes" id="UP000029859"/>
    </source>
</evidence>
<proteinExistence type="predicted"/>
<dbReference type="InterPro" id="IPR003339">
    <property type="entry name" value="ABC/ECF_trnsptr_transmembrane"/>
</dbReference>
<evidence type="ECO:0000256" key="4">
    <source>
        <dbReference type="ARBA" id="ARBA00022989"/>
    </source>
</evidence>
<feature type="transmembrane region" description="Helical" evidence="6">
    <location>
        <begin position="111"/>
        <end position="136"/>
    </location>
</feature>
<evidence type="ECO:0000313" key="7">
    <source>
        <dbReference type="EMBL" id="KGK98465.1"/>
    </source>
</evidence>
<organism evidence="7 8">
    <name type="scientific">Methanococcoides methylutens</name>
    <dbReference type="NCBI Taxonomy" id="2226"/>
    <lineage>
        <taxon>Archaea</taxon>
        <taxon>Methanobacteriati</taxon>
        <taxon>Methanobacteriota</taxon>
        <taxon>Stenosarchaea group</taxon>
        <taxon>Methanomicrobia</taxon>
        <taxon>Methanosarcinales</taxon>
        <taxon>Methanosarcinaceae</taxon>
        <taxon>Methanococcoides</taxon>
    </lineage>
</organism>
<feature type="transmembrane region" description="Helical" evidence="6">
    <location>
        <begin position="237"/>
        <end position="254"/>
    </location>
</feature>
<dbReference type="GO" id="GO:0043190">
    <property type="term" value="C:ATP-binding cassette (ABC) transporter complex"/>
    <property type="evidence" value="ECO:0007669"/>
    <property type="project" value="InterPro"/>
</dbReference>
<dbReference type="Proteomes" id="UP000029859">
    <property type="component" value="Unassembled WGS sequence"/>
</dbReference>
<dbReference type="OrthoDB" id="147966at2157"/>
<name>A0A099SZY1_METMT</name>
<dbReference type="InterPro" id="IPR012809">
    <property type="entry name" value="ECF_CbiQ"/>
</dbReference>
<evidence type="ECO:0000256" key="2">
    <source>
        <dbReference type="ARBA" id="ARBA00022475"/>
    </source>
</evidence>
<sequence length="260" mass="29558">MTNILDDYALVSPLRYRNNWLKLAIITFGLLMGVSSQSFILPFTVALCMSFATVYFAKIPAGFYLKLLSAPAVFVILSVIIIAFFFGSGTELFGFDIFNYRLGVNTGGLDMALLVFSRTLSGMSCLFFLALTTPMVELFSVLKATKLPDSLIELSMMMYRYIFVFLEVAWGIRYAQSVRLGYKDWRTGLNSLAMLATTLFIRSWEQGEKIFISMSARCYDGRILFFEEKRPVRATELMLTGIYFSAILVLWYLTDDISIF</sequence>
<dbReference type="EMBL" id="JRHO01000014">
    <property type="protein sequence ID" value="KGK98465.1"/>
    <property type="molecule type" value="Genomic_DNA"/>
</dbReference>
<feature type="transmembrane region" description="Helical" evidence="6">
    <location>
        <begin position="23"/>
        <end position="56"/>
    </location>
</feature>
<dbReference type="Pfam" id="PF02361">
    <property type="entry name" value="CbiQ"/>
    <property type="match status" value="1"/>
</dbReference>
<keyword evidence="8" id="KW-1185">Reference proteome</keyword>
<evidence type="ECO:0000256" key="5">
    <source>
        <dbReference type="ARBA" id="ARBA00023136"/>
    </source>
</evidence>
<comment type="subcellular location">
    <subcellularLocation>
        <location evidence="1">Cell membrane</location>
        <topology evidence="1">Multi-pass membrane protein</topology>
    </subcellularLocation>
</comment>
<keyword evidence="3 6" id="KW-0812">Transmembrane</keyword>
<dbReference type="PANTHER" id="PTHR43723">
    <property type="entry name" value="COBALT TRANSPORT PROTEIN CBIQ"/>
    <property type="match status" value="1"/>
</dbReference>
<feature type="transmembrane region" description="Helical" evidence="6">
    <location>
        <begin position="157"/>
        <end position="175"/>
    </location>
</feature>
<dbReference type="PANTHER" id="PTHR43723:SF1">
    <property type="entry name" value="COBALT TRANSPORT PROTEIN CBIQ"/>
    <property type="match status" value="1"/>
</dbReference>
<keyword evidence="2" id="KW-1003">Cell membrane</keyword>
<dbReference type="AlphaFoldDB" id="A0A099SZY1"/>
<evidence type="ECO:0000256" key="3">
    <source>
        <dbReference type="ARBA" id="ARBA00022692"/>
    </source>
</evidence>
<keyword evidence="5 6" id="KW-0472">Membrane</keyword>
<feature type="transmembrane region" description="Helical" evidence="6">
    <location>
        <begin position="63"/>
        <end position="86"/>
    </location>
</feature>